<protein>
    <submittedName>
        <fullName evidence="1">Uncharacterized protein</fullName>
    </submittedName>
</protein>
<proteinExistence type="predicted"/>
<organism evidence="1 2">
    <name type="scientific">Paramuricea clavata</name>
    <name type="common">Red gorgonian</name>
    <name type="synonym">Violescent sea-whip</name>
    <dbReference type="NCBI Taxonomy" id="317549"/>
    <lineage>
        <taxon>Eukaryota</taxon>
        <taxon>Metazoa</taxon>
        <taxon>Cnidaria</taxon>
        <taxon>Anthozoa</taxon>
        <taxon>Octocorallia</taxon>
        <taxon>Malacalcyonacea</taxon>
        <taxon>Plexauridae</taxon>
        <taxon>Paramuricea</taxon>
    </lineage>
</organism>
<name>A0A6S7KEZ5_PARCT</name>
<accession>A0A6S7KEZ5</accession>
<dbReference type="EMBL" id="CACRXK020034808">
    <property type="protein sequence ID" value="CAB4044396.1"/>
    <property type="molecule type" value="Genomic_DNA"/>
</dbReference>
<sequence>MVMSRSTAVGSIVTGSIMLGFAILAVICGAISASKLSGEVAASAGLWSLYFAVPGILCIVAGATKSGIVVRDSCLRFKN</sequence>
<keyword evidence="2" id="KW-1185">Reference proteome</keyword>
<evidence type="ECO:0000313" key="2">
    <source>
        <dbReference type="Proteomes" id="UP001152795"/>
    </source>
</evidence>
<reference evidence="1" key="1">
    <citation type="submission" date="2020-04" db="EMBL/GenBank/DDBJ databases">
        <authorList>
            <person name="Alioto T."/>
            <person name="Alioto T."/>
            <person name="Gomez Garrido J."/>
        </authorList>
    </citation>
    <scope>NUCLEOTIDE SEQUENCE</scope>
    <source>
        <strain evidence="1">A484AB</strain>
    </source>
</reference>
<comment type="caution">
    <text evidence="1">The sequence shown here is derived from an EMBL/GenBank/DDBJ whole genome shotgun (WGS) entry which is preliminary data.</text>
</comment>
<gene>
    <name evidence="1" type="ORF">PACLA_8A005860</name>
</gene>
<dbReference type="AlphaFoldDB" id="A0A6S7KEZ5"/>
<evidence type="ECO:0000313" key="1">
    <source>
        <dbReference type="EMBL" id="CAB4044396.1"/>
    </source>
</evidence>
<dbReference type="Proteomes" id="UP001152795">
    <property type="component" value="Unassembled WGS sequence"/>
</dbReference>